<feature type="compositionally biased region" description="Polar residues" evidence="1">
    <location>
        <begin position="10"/>
        <end position="20"/>
    </location>
</feature>
<gene>
    <name evidence="2" type="ORF">K435DRAFT_881664</name>
</gene>
<evidence type="ECO:0000313" key="3">
    <source>
        <dbReference type="Proteomes" id="UP000297245"/>
    </source>
</evidence>
<reference evidence="2 3" key="1">
    <citation type="journal article" date="2019" name="Nat. Ecol. Evol.">
        <title>Megaphylogeny resolves global patterns of mushroom evolution.</title>
        <authorList>
            <person name="Varga T."/>
            <person name="Krizsan K."/>
            <person name="Foldi C."/>
            <person name="Dima B."/>
            <person name="Sanchez-Garcia M."/>
            <person name="Sanchez-Ramirez S."/>
            <person name="Szollosi G.J."/>
            <person name="Szarkandi J.G."/>
            <person name="Papp V."/>
            <person name="Albert L."/>
            <person name="Andreopoulos W."/>
            <person name="Angelini C."/>
            <person name="Antonin V."/>
            <person name="Barry K.W."/>
            <person name="Bougher N.L."/>
            <person name="Buchanan P."/>
            <person name="Buyck B."/>
            <person name="Bense V."/>
            <person name="Catcheside P."/>
            <person name="Chovatia M."/>
            <person name="Cooper J."/>
            <person name="Damon W."/>
            <person name="Desjardin D."/>
            <person name="Finy P."/>
            <person name="Geml J."/>
            <person name="Haridas S."/>
            <person name="Hughes K."/>
            <person name="Justo A."/>
            <person name="Karasinski D."/>
            <person name="Kautmanova I."/>
            <person name="Kiss B."/>
            <person name="Kocsube S."/>
            <person name="Kotiranta H."/>
            <person name="LaButti K.M."/>
            <person name="Lechner B.E."/>
            <person name="Liimatainen K."/>
            <person name="Lipzen A."/>
            <person name="Lukacs Z."/>
            <person name="Mihaltcheva S."/>
            <person name="Morgado L.N."/>
            <person name="Niskanen T."/>
            <person name="Noordeloos M.E."/>
            <person name="Ohm R.A."/>
            <person name="Ortiz-Santana B."/>
            <person name="Ovrebo C."/>
            <person name="Racz N."/>
            <person name="Riley R."/>
            <person name="Savchenko A."/>
            <person name="Shiryaev A."/>
            <person name="Soop K."/>
            <person name="Spirin V."/>
            <person name="Szebenyi C."/>
            <person name="Tomsovsky M."/>
            <person name="Tulloss R.E."/>
            <person name="Uehling J."/>
            <person name="Grigoriev I.V."/>
            <person name="Vagvolgyi C."/>
            <person name="Papp T."/>
            <person name="Martin F.M."/>
            <person name="Miettinen O."/>
            <person name="Hibbett D.S."/>
            <person name="Nagy L.G."/>
        </authorList>
    </citation>
    <scope>NUCLEOTIDE SEQUENCE [LARGE SCALE GENOMIC DNA]</scope>
    <source>
        <strain evidence="2 3">CBS 962.96</strain>
    </source>
</reference>
<feature type="region of interest" description="Disordered" evidence="1">
    <location>
        <begin position="1"/>
        <end position="80"/>
    </location>
</feature>
<feature type="compositionally biased region" description="Basic and acidic residues" evidence="1">
    <location>
        <begin position="23"/>
        <end position="35"/>
    </location>
</feature>
<dbReference type="AlphaFoldDB" id="A0A4S8KIF4"/>
<evidence type="ECO:0000313" key="2">
    <source>
        <dbReference type="EMBL" id="THU75091.1"/>
    </source>
</evidence>
<sequence length="80" mass="8915">MKTLNDILLKQSNQGTNASQRVPEPETTQRESSKRLREKRKASEKAIAVDTTDKNAAPMPSKKARTTVKMKKSTGQSGYH</sequence>
<evidence type="ECO:0000256" key="1">
    <source>
        <dbReference type="SAM" id="MobiDB-lite"/>
    </source>
</evidence>
<dbReference type="EMBL" id="ML182962">
    <property type="protein sequence ID" value="THU75091.1"/>
    <property type="molecule type" value="Genomic_DNA"/>
</dbReference>
<keyword evidence="3" id="KW-1185">Reference proteome</keyword>
<accession>A0A4S8KIF4</accession>
<organism evidence="2 3">
    <name type="scientific">Dendrothele bispora (strain CBS 962.96)</name>
    <dbReference type="NCBI Taxonomy" id="1314807"/>
    <lineage>
        <taxon>Eukaryota</taxon>
        <taxon>Fungi</taxon>
        <taxon>Dikarya</taxon>
        <taxon>Basidiomycota</taxon>
        <taxon>Agaricomycotina</taxon>
        <taxon>Agaricomycetes</taxon>
        <taxon>Agaricomycetidae</taxon>
        <taxon>Agaricales</taxon>
        <taxon>Agaricales incertae sedis</taxon>
        <taxon>Dendrothele</taxon>
    </lineage>
</organism>
<name>A0A4S8KIF4_DENBC</name>
<feature type="compositionally biased region" description="Basic residues" evidence="1">
    <location>
        <begin position="62"/>
        <end position="72"/>
    </location>
</feature>
<protein>
    <submittedName>
        <fullName evidence="2">Uncharacterized protein</fullName>
    </submittedName>
</protein>
<proteinExistence type="predicted"/>
<dbReference type="Proteomes" id="UP000297245">
    <property type="component" value="Unassembled WGS sequence"/>
</dbReference>